<reference evidence="3" key="1">
    <citation type="submission" date="2017-01" db="EMBL/GenBank/DDBJ databases">
        <title>Comparative genomics of anhydrobiosis in the tardigrade Hypsibius dujardini.</title>
        <authorList>
            <person name="Yoshida Y."/>
            <person name="Koutsovoulos G."/>
            <person name="Laetsch D."/>
            <person name="Stevens L."/>
            <person name="Kumar S."/>
            <person name="Horikawa D."/>
            <person name="Ishino K."/>
            <person name="Komine S."/>
            <person name="Tomita M."/>
            <person name="Blaxter M."/>
            <person name="Arakawa K."/>
        </authorList>
    </citation>
    <scope>NUCLEOTIDE SEQUENCE [LARGE SCALE GENOMIC DNA]</scope>
    <source>
        <strain evidence="3">Z151</strain>
    </source>
</reference>
<feature type="region of interest" description="Disordered" evidence="1">
    <location>
        <begin position="98"/>
        <end position="143"/>
    </location>
</feature>
<sequence>MSSLRVPHHGSTLDGGGGSHGNVQRRRSLSPSTAFWKRSSSPSGGGSSAKDGSTFTAGDLSAAANNSLFPPAAGPRRSSITFCGMSLSVFAASNAITTARRKSQHDASPPRPGVWPQLFVSPSPNTSQDLDDVFTGKIDGNSG</sequence>
<dbReference type="AlphaFoldDB" id="A0A9X6RNS6"/>
<name>A0A9X6RNS6_HYPEX</name>
<keyword evidence="3" id="KW-1185">Reference proteome</keyword>
<dbReference type="Proteomes" id="UP000192578">
    <property type="component" value="Unassembled WGS sequence"/>
</dbReference>
<dbReference type="EMBL" id="MTYJ01000395">
    <property type="protein sequence ID" value="OWA54350.1"/>
    <property type="molecule type" value="Genomic_DNA"/>
</dbReference>
<accession>A0A9X6RNS6</accession>
<proteinExistence type="predicted"/>
<feature type="region of interest" description="Disordered" evidence="1">
    <location>
        <begin position="1"/>
        <end position="57"/>
    </location>
</feature>
<comment type="caution">
    <text evidence="2">The sequence shown here is derived from an EMBL/GenBank/DDBJ whole genome shotgun (WGS) entry which is preliminary data.</text>
</comment>
<protein>
    <submittedName>
        <fullName evidence="2">Uncharacterized protein</fullName>
    </submittedName>
</protein>
<evidence type="ECO:0000256" key="1">
    <source>
        <dbReference type="SAM" id="MobiDB-lite"/>
    </source>
</evidence>
<organism evidence="2 3">
    <name type="scientific">Hypsibius exemplaris</name>
    <name type="common">Freshwater tardigrade</name>
    <dbReference type="NCBI Taxonomy" id="2072580"/>
    <lineage>
        <taxon>Eukaryota</taxon>
        <taxon>Metazoa</taxon>
        <taxon>Ecdysozoa</taxon>
        <taxon>Tardigrada</taxon>
        <taxon>Eutardigrada</taxon>
        <taxon>Parachela</taxon>
        <taxon>Hypsibioidea</taxon>
        <taxon>Hypsibiidae</taxon>
        <taxon>Hypsibius</taxon>
    </lineage>
</organism>
<gene>
    <name evidence="2" type="ORF">BV898_18758</name>
</gene>
<evidence type="ECO:0000313" key="2">
    <source>
        <dbReference type="EMBL" id="OWA54350.1"/>
    </source>
</evidence>
<evidence type="ECO:0000313" key="3">
    <source>
        <dbReference type="Proteomes" id="UP000192578"/>
    </source>
</evidence>